<dbReference type="InterPro" id="IPR002716">
    <property type="entry name" value="PIN_dom"/>
</dbReference>
<organism evidence="3 4">
    <name type="scientific">Stappia indica</name>
    <dbReference type="NCBI Taxonomy" id="538381"/>
    <lineage>
        <taxon>Bacteria</taxon>
        <taxon>Pseudomonadati</taxon>
        <taxon>Pseudomonadota</taxon>
        <taxon>Alphaproteobacteria</taxon>
        <taxon>Hyphomicrobiales</taxon>
        <taxon>Stappiaceae</taxon>
        <taxon>Stappia</taxon>
    </lineage>
</organism>
<dbReference type="InterPro" id="IPR058652">
    <property type="entry name" value="VapC50_C"/>
</dbReference>
<dbReference type="AlphaFoldDB" id="A0A857C5S0"/>
<dbReference type="RefSeq" id="WP_158193175.1">
    <property type="nucleotide sequence ID" value="NZ_CP046908.1"/>
</dbReference>
<dbReference type="Pfam" id="PF26343">
    <property type="entry name" value="VapC50_C"/>
    <property type="match status" value="1"/>
</dbReference>
<sequence>MISTFTAFIDANVFYGARLRSLVLFVAQTKLFRARWSERIHDEWVRNLLENRPDLQPDDLAATRAAMNASIPDCVVEGYEPLIKSIDLPDPDDRHVLAAAIVAHASVIVTFNEKDFPREILDVFQLHTKHPDEFLQDVFHLSPEQFVNAVRNDFSHYVAPPLAYKDYLASLAKAGVPQLAKELEAFEVLMPSNGHGR</sequence>
<evidence type="ECO:0000313" key="3">
    <source>
        <dbReference type="EMBL" id="QGZ34195.1"/>
    </source>
</evidence>
<dbReference type="OrthoDB" id="211933at2"/>
<accession>A0A857C5S0</accession>
<dbReference type="EMBL" id="CP046908">
    <property type="protein sequence ID" value="QGZ34195.1"/>
    <property type="molecule type" value="Genomic_DNA"/>
</dbReference>
<evidence type="ECO:0000259" key="1">
    <source>
        <dbReference type="Pfam" id="PF13470"/>
    </source>
</evidence>
<feature type="domain" description="PIN" evidence="1">
    <location>
        <begin position="7"/>
        <end position="113"/>
    </location>
</feature>
<name>A0A857C5S0_9HYPH</name>
<dbReference type="KEGG" id="siw:GH266_06510"/>
<protein>
    <submittedName>
        <fullName evidence="3">PIN domain-containing protein</fullName>
    </submittedName>
</protein>
<feature type="domain" description="VapC50 C-terminal" evidence="2">
    <location>
        <begin position="131"/>
        <end position="184"/>
    </location>
</feature>
<reference evidence="3 4" key="1">
    <citation type="submission" date="2019-12" db="EMBL/GenBank/DDBJ databases">
        <title>The genome of Stappia indica PHM037.</title>
        <authorList>
            <person name="Kacar D."/>
            <person name="Galan B."/>
            <person name="Canedo L."/>
            <person name="Rodriguez P."/>
            <person name="de la Calle F."/>
            <person name="Garcia J.L."/>
        </authorList>
    </citation>
    <scope>NUCLEOTIDE SEQUENCE [LARGE SCALE GENOMIC DNA]</scope>
    <source>
        <strain evidence="3 4">PHM037</strain>
    </source>
</reference>
<dbReference type="Proteomes" id="UP000435648">
    <property type="component" value="Chromosome"/>
</dbReference>
<dbReference type="Pfam" id="PF13470">
    <property type="entry name" value="PIN_3"/>
    <property type="match status" value="1"/>
</dbReference>
<proteinExistence type="predicted"/>
<gene>
    <name evidence="3" type="ORF">GH266_06510</name>
</gene>
<evidence type="ECO:0000313" key="4">
    <source>
        <dbReference type="Proteomes" id="UP000435648"/>
    </source>
</evidence>
<evidence type="ECO:0000259" key="2">
    <source>
        <dbReference type="Pfam" id="PF26343"/>
    </source>
</evidence>